<proteinExistence type="predicted"/>
<accession>A0A016SY80</accession>
<evidence type="ECO:0000313" key="1">
    <source>
        <dbReference type="EMBL" id="EYB95693.1"/>
    </source>
</evidence>
<sequence length="97" mass="11093">MATINIFIGSTYWRHVPQRYELKSGEVNAVLKALSEAITGGSVQYPEGGLEVHNSMIFGAAEGTSMMEKPNKWIQFDYRLVFHRSSRPHFALQTFWK</sequence>
<dbReference type="EMBL" id="JARK01001493">
    <property type="protein sequence ID" value="EYB95693.1"/>
    <property type="molecule type" value="Genomic_DNA"/>
</dbReference>
<comment type="caution">
    <text evidence="1">The sequence shown here is derived from an EMBL/GenBank/DDBJ whole genome shotgun (WGS) entry which is preliminary data.</text>
</comment>
<dbReference type="Proteomes" id="UP000024635">
    <property type="component" value="Unassembled WGS sequence"/>
</dbReference>
<dbReference type="AlphaFoldDB" id="A0A016SY80"/>
<name>A0A016SY80_9BILA</name>
<gene>
    <name evidence="1" type="primary">Acey_s0157.g3221</name>
    <name evidence="1" type="ORF">Y032_0157g3221</name>
</gene>
<reference evidence="2" key="1">
    <citation type="journal article" date="2015" name="Nat. Genet.">
        <title>The genome and transcriptome of the zoonotic hookworm Ancylostoma ceylanicum identify infection-specific gene families.</title>
        <authorList>
            <person name="Schwarz E.M."/>
            <person name="Hu Y."/>
            <person name="Antoshechkin I."/>
            <person name="Miller M.M."/>
            <person name="Sternberg P.W."/>
            <person name="Aroian R.V."/>
        </authorList>
    </citation>
    <scope>NUCLEOTIDE SEQUENCE</scope>
    <source>
        <strain evidence="2">HY135</strain>
    </source>
</reference>
<organism evidence="1 2">
    <name type="scientific">Ancylostoma ceylanicum</name>
    <dbReference type="NCBI Taxonomy" id="53326"/>
    <lineage>
        <taxon>Eukaryota</taxon>
        <taxon>Metazoa</taxon>
        <taxon>Ecdysozoa</taxon>
        <taxon>Nematoda</taxon>
        <taxon>Chromadorea</taxon>
        <taxon>Rhabditida</taxon>
        <taxon>Rhabditina</taxon>
        <taxon>Rhabditomorpha</taxon>
        <taxon>Strongyloidea</taxon>
        <taxon>Ancylostomatidae</taxon>
        <taxon>Ancylostomatinae</taxon>
        <taxon>Ancylostoma</taxon>
    </lineage>
</organism>
<evidence type="ECO:0000313" key="2">
    <source>
        <dbReference type="Proteomes" id="UP000024635"/>
    </source>
</evidence>
<protein>
    <submittedName>
        <fullName evidence="1">Uncharacterized protein</fullName>
    </submittedName>
</protein>
<keyword evidence="2" id="KW-1185">Reference proteome</keyword>